<dbReference type="SUPFAM" id="SSF55347">
    <property type="entry name" value="Glyceraldehyde-3-phosphate dehydrogenase-like, C-terminal domain"/>
    <property type="match status" value="1"/>
</dbReference>
<dbReference type="InterPro" id="IPR036812">
    <property type="entry name" value="NAD(P)_OxRdtase_dom_sf"/>
</dbReference>
<accession>A0A917S510</accession>
<sequence length="669" mass="72323">MTRSLRWAVLGPGNIARRFATQLPHSRFGTLVGAGSSDLERARTFAAEFELGDDAVLGSYDDILASPDVDAVYVSTVHTTHAALTIKALRAGKHVLCEKPLAPNNGQVMTMVDVARDTGNGLLEAYMYRFHPQTRDVLKLVADGVIGELTHIDASFAFRSSGTTGRLFDPNTAGGGILDVGGYPVSYARAIAGAAVGKPFVNPTAVSATGTIGATGVDEWTVARLSFPGGVTASARTGVRLQDTNTVTIYGQLGKIEIADPWTLSADPQVIITVVGEDPETRSYAGHFPYALEADGLARALDEDPGVGPVEMSLDDTLGNAKVLDLWREAIGLVYPFEADDADIPTVSGEPLAVTAPGPGSHTPPMKYGTIDGLGKQMSRVVFGCDNQPDLAHASAVFDHFFSLGGNAFDTGYIYGGGRHEKLLGQWMHNRGVRDQVVVIVKGAHTPHCDPESLTSQLLESLERQQSDYADIYMMHRDNTDIPVGEFVDVLDEHYRAGRIKVFGGSNWTRERFEEANSYAKANGRQGFSVLSNHFGLAEAYDVPWAGCRHVTDPESKKWLTEAQIPLLPWSSQARGFFAKPARPDDHSDPELVRCYYSDDNFERLRRAQELGAELGVPATAIALAFVLGQPFPTFPLFGPRTISETRSSMQGLGVELTADQLAWLDLKQ</sequence>
<dbReference type="Gene3D" id="3.40.50.720">
    <property type="entry name" value="NAD(P)-binding Rossmann-like Domain"/>
    <property type="match status" value="1"/>
</dbReference>
<protein>
    <submittedName>
        <fullName evidence="6">Oxidoreductase</fullName>
    </submittedName>
</protein>
<feature type="domain" description="NADP-dependent oxidoreductase" evidence="3">
    <location>
        <begin position="387"/>
        <end position="666"/>
    </location>
</feature>
<keyword evidence="2" id="KW-0560">Oxidoreductase</keyword>
<dbReference type="EMBL" id="BMMZ01000003">
    <property type="protein sequence ID" value="GGL58606.1"/>
    <property type="molecule type" value="Genomic_DNA"/>
</dbReference>
<feature type="domain" description="GFO/IDH/MocA-like oxidoreductase" evidence="5">
    <location>
        <begin position="135"/>
        <end position="257"/>
    </location>
</feature>
<evidence type="ECO:0000313" key="7">
    <source>
        <dbReference type="Proteomes" id="UP000613840"/>
    </source>
</evidence>
<evidence type="ECO:0000259" key="4">
    <source>
        <dbReference type="Pfam" id="PF01408"/>
    </source>
</evidence>
<dbReference type="RefSeq" id="WP_188894686.1">
    <property type="nucleotide sequence ID" value="NZ_BMMZ01000003.1"/>
</dbReference>
<name>A0A917S510_9ACTN</name>
<dbReference type="CDD" id="cd19082">
    <property type="entry name" value="AKR_AKR10A1_2"/>
    <property type="match status" value="1"/>
</dbReference>
<dbReference type="Proteomes" id="UP000613840">
    <property type="component" value="Unassembled WGS sequence"/>
</dbReference>
<dbReference type="GO" id="GO:0000166">
    <property type="term" value="F:nucleotide binding"/>
    <property type="evidence" value="ECO:0007669"/>
    <property type="project" value="InterPro"/>
</dbReference>
<comment type="similarity">
    <text evidence="1">Belongs to the Gfo/Idh/MocA family.</text>
</comment>
<evidence type="ECO:0000259" key="3">
    <source>
        <dbReference type="Pfam" id="PF00248"/>
    </source>
</evidence>
<dbReference type="Gene3D" id="3.30.360.10">
    <property type="entry name" value="Dihydrodipicolinate Reductase, domain 2"/>
    <property type="match status" value="1"/>
</dbReference>
<evidence type="ECO:0000313" key="6">
    <source>
        <dbReference type="EMBL" id="GGL58606.1"/>
    </source>
</evidence>
<dbReference type="PANTHER" id="PTHR22604">
    <property type="entry name" value="OXIDOREDUCTASES"/>
    <property type="match status" value="1"/>
</dbReference>
<reference evidence="6" key="1">
    <citation type="journal article" date="2014" name="Int. J. Syst. Evol. Microbiol.">
        <title>Complete genome sequence of Corynebacterium casei LMG S-19264T (=DSM 44701T), isolated from a smear-ripened cheese.</title>
        <authorList>
            <consortium name="US DOE Joint Genome Institute (JGI-PGF)"/>
            <person name="Walter F."/>
            <person name="Albersmeier A."/>
            <person name="Kalinowski J."/>
            <person name="Ruckert C."/>
        </authorList>
    </citation>
    <scope>NUCLEOTIDE SEQUENCE</scope>
    <source>
        <strain evidence="6">CGMCC 4.7306</strain>
    </source>
</reference>
<keyword evidence="7" id="KW-1185">Reference proteome</keyword>
<proteinExistence type="inferred from homology"/>
<dbReference type="SUPFAM" id="SSF51735">
    <property type="entry name" value="NAD(P)-binding Rossmann-fold domains"/>
    <property type="match status" value="1"/>
</dbReference>
<dbReference type="Gene3D" id="3.20.20.100">
    <property type="entry name" value="NADP-dependent oxidoreductase domain"/>
    <property type="match status" value="1"/>
</dbReference>
<dbReference type="Pfam" id="PF01408">
    <property type="entry name" value="GFO_IDH_MocA"/>
    <property type="match status" value="1"/>
</dbReference>
<evidence type="ECO:0000259" key="5">
    <source>
        <dbReference type="Pfam" id="PF22725"/>
    </source>
</evidence>
<dbReference type="AlphaFoldDB" id="A0A917S510"/>
<dbReference type="GO" id="GO:0016491">
    <property type="term" value="F:oxidoreductase activity"/>
    <property type="evidence" value="ECO:0007669"/>
    <property type="project" value="UniProtKB-KW"/>
</dbReference>
<dbReference type="InterPro" id="IPR050984">
    <property type="entry name" value="Gfo/Idh/MocA_domain"/>
</dbReference>
<gene>
    <name evidence="6" type="ORF">GCM10011575_16260</name>
</gene>
<evidence type="ECO:0000256" key="2">
    <source>
        <dbReference type="ARBA" id="ARBA00023002"/>
    </source>
</evidence>
<dbReference type="InterPro" id="IPR055170">
    <property type="entry name" value="GFO_IDH_MocA-like_dom"/>
</dbReference>
<dbReference type="InterPro" id="IPR000683">
    <property type="entry name" value="Gfo/Idh/MocA-like_OxRdtase_N"/>
</dbReference>
<feature type="domain" description="Gfo/Idh/MocA-like oxidoreductase N-terminal" evidence="4">
    <location>
        <begin position="5"/>
        <end position="122"/>
    </location>
</feature>
<dbReference type="SUPFAM" id="SSF51430">
    <property type="entry name" value="NAD(P)-linked oxidoreductase"/>
    <property type="match status" value="1"/>
</dbReference>
<dbReference type="InterPro" id="IPR036291">
    <property type="entry name" value="NAD(P)-bd_dom_sf"/>
</dbReference>
<dbReference type="PANTHER" id="PTHR22604:SF105">
    <property type="entry name" value="TRANS-1,2-DIHYDROBENZENE-1,2-DIOL DEHYDROGENASE"/>
    <property type="match status" value="1"/>
</dbReference>
<reference evidence="6" key="2">
    <citation type="submission" date="2020-09" db="EMBL/GenBank/DDBJ databases">
        <authorList>
            <person name="Sun Q."/>
            <person name="Zhou Y."/>
        </authorList>
    </citation>
    <scope>NUCLEOTIDE SEQUENCE</scope>
    <source>
        <strain evidence="6">CGMCC 4.7306</strain>
    </source>
</reference>
<evidence type="ECO:0000256" key="1">
    <source>
        <dbReference type="ARBA" id="ARBA00010928"/>
    </source>
</evidence>
<comment type="caution">
    <text evidence="6">The sequence shown here is derived from an EMBL/GenBank/DDBJ whole genome shotgun (WGS) entry which is preliminary data.</text>
</comment>
<dbReference type="Pfam" id="PF22725">
    <property type="entry name" value="GFO_IDH_MocA_C3"/>
    <property type="match status" value="1"/>
</dbReference>
<dbReference type="InterPro" id="IPR023210">
    <property type="entry name" value="NADP_OxRdtase_dom"/>
</dbReference>
<organism evidence="6 7">
    <name type="scientific">Microlunatus endophyticus</name>
    <dbReference type="NCBI Taxonomy" id="1716077"/>
    <lineage>
        <taxon>Bacteria</taxon>
        <taxon>Bacillati</taxon>
        <taxon>Actinomycetota</taxon>
        <taxon>Actinomycetes</taxon>
        <taxon>Propionibacteriales</taxon>
        <taxon>Propionibacteriaceae</taxon>
        <taxon>Microlunatus</taxon>
    </lineage>
</organism>
<dbReference type="Pfam" id="PF00248">
    <property type="entry name" value="Aldo_ket_red"/>
    <property type="match status" value="1"/>
</dbReference>